<protein>
    <submittedName>
        <fullName evidence="1">Uncharacterized protein</fullName>
    </submittedName>
</protein>
<evidence type="ECO:0000313" key="1">
    <source>
        <dbReference type="EMBL" id="WVZ85611.1"/>
    </source>
</evidence>
<dbReference type="Proteomes" id="UP001341281">
    <property type="component" value="Chromosome 07"/>
</dbReference>
<dbReference type="PANTHER" id="PTHR36478:SF10">
    <property type="entry name" value="ELYS-LIKE DOMAIN-CONTAINING PROTEIN"/>
    <property type="match status" value="1"/>
</dbReference>
<sequence>MASFCAQRHGGAEYPCVKRLRLRRLYSFLDLQGFYATANAMLGESDAVFSPTRLQGLVARGQWQDARSYLSRFLQLDRKRPTSVEALVLHVLLQQHKSLAELVAATGRGEKTTGPRAWNYLNHDRKTYLPGAIRIRSIKLNIFCSQHVRDSIDWDHARSVAADHVLSLAYRVPELRDKIAELPDDATMDPHEALPIAQYGYHPKKKATRTDAPALVKHYRRTLRRLRDSSYPSQESYDERRTLSKALHWVADIIDDCLKAAKRTMYPLEMYPRETETSGTKGATADSFSQKMVNSSECPVVNPWVPSMASAGASATTAPVPPMMIIRPDDEATAGASATTAPVSCPTNDMILMLDEASLAIELELRMFKVWISRAKLI</sequence>
<keyword evidence="2" id="KW-1185">Reference proteome</keyword>
<reference evidence="1 2" key="1">
    <citation type="submission" date="2024-02" db="EMBL/GenBank/DDBJ databases">
        <title>High-quality chromosome-scale genome assembly of Pensacola bahiagrass (Paspalum notatum Flugge var. saurae).</title>
        <authorList>
            <person name="Vega J.M."/>
            <person name="Podio M."/>
            <person name="Orjuela J."/>
            <person name="Siena L.A."/>
            <person name="Pessino S.C."/>
            <person name="Combes M.C."/>
            <person name="Mariac C."/>
            <person name="Albertini E."/>
            <person name="Pupilli F."/>
            <person name="Ortiz J.P.A."/>
            <person name="Leblanc O."/>
        </authorList>
    </citation>
    <scope>NUCLEOTIDE SEQUENCE [LARGE SCALE GENOMIC DNA]</scope>
    <source>
        <strain evidence="1">R1</strain>
        <tissue evidence="1">Leaf</tissue>
    </source>
</reference>
<dbReference type="PANTHER" id="PTHR36478">
    <property type="entry name" value="OS04G0614237 PROTEIN-RELATED"/>
    <property type="match status" value="1"/>
</dbReference>
<evidence type="ECO:0000313" key="2">
    <source>
        <dbReference type="Proteomes" id="UP001341281"/>
    </source>
</evidence>
<proteinExistence type="predicted"/>
<name>A0AAQ3X5H5_PASNO</name>
<dbReference type="EMBL" id="CP144751">
    <property type="protein sequence ID" value="WVZ85611.1"/>
    <property type="molecule type" value="Genomic_DNA"/>
</dbReference>
<dbReference type="AlphaFoldDB" id="A0AAQ3X5H5"/>
<organism evidence="1 2">
    <name type="scientific">Paspalum notatum var. saurae</name>
    <dbReference type="NCBI Taxonomy" id="547442"/>
    <lineage>
        <taxon>Eukaryota</taxon>
        <taxon>Viridiplantae</taxon>
        <taxon>Streptophyta</taxon>
        <taxon>Embryophyta</taxon>
        <taxon>Tracheophyta</taxon>
        <taxon>Spermatophyta</taxon>
        <taxon>Magnoliopsida</taxon>
        <taxon>Liliopsida</taxon>
        <taxon>Poales</taxon>
        <taxon>Poaceae</taxon>
        <taxon>PACMAD clade</taxon>
        <taxon>Panicoideae</taxon>
        <taxon>Andropogonodae</taxon>
        <taxon>Paspaleae</taxon>
        <taxon>Paspalinae</taxon>
        <taxon>Paspalum</taxon>
    </lineage>
</organism>
<accession>A0AAQ3X5H5</accession>
<gene>
    <name evidence="1" type="ORF">U9M48_032516</name>
</gene>